<evidence type="ECO:0000256" key="1">
    <source>
        <dbReference type="ARBA" id="ARBA00006974"/>
    </source>
</evidence>
<name>A0AAN8WHD5_9MAGN</name>
<gene>
    <name evidence="3" type="ORF">RJ641_014057</name>
</gene>
<keyword evidence="2" id="KW-1133">Transmembrane helix</keyword>
<accession>A0AAN8WHD5</accession>
<sequence>MLAKSNILELIIVIELTYFSTYFIPLVLSSSHQYRGPFDFEFRKDDESENTNQNVKEVAEVASASKRTWVPVANKGHFVVYTTNRKHFFIPLSNLNHDIFVELLRISEEVYGSAPFLPWKWRSFGSGTGFVGLRRKPMKEWGEAGFMPELRKFLNAKSFEIRDMAAELLSCIVLVLRNRNKFEQED</sequence>
<keyword evidence="2" id="KW-0472">Membrane</keyword>
<comment type="caution">
    <text evidence="3">The sequence shown here is derived from an EMBL/GenBank/DDBJ whole genome shotgun (WGS) entry which is preliminary data.</text>
</comment>
<proteinExistence type="inferred from homology"/>
<dbReference type="Pfam" id="PF02519">
    <property type="entry name" value="Auxin_inducible"/>
    <property type="match status" value="1"/>
</dbReference>
<reference evidence="3 4" key="1">
    <citation type="submission" date="2023-12" db="EMBL/GenBank/DDBJ databases">
        <title>A high-quality genome assembly for Dillenia turbinata (Dilleniales).</title>
        <authorList>
            <person name="Chanderbali A."/>
        </authorList>
    </citation>
    <scope>NUCLEOTIDE SEQUENCE [LARGE SCALE GENOMIC DNA]</scope>
    <source>
        <strain evidence="3">LSX21</strain>
        <tissue evidence="3">Leaf</tissue>
    </source>
</reference>
<dbReference type="Proteomes" id="UP001370490">
    <property type="component" value="Unassembled WGS sequence"/>
</dbReference>
<organism evidence="3 4">
    <name type="scientific">Dillenia turbinata</name>
    <dbReference type="NCBI Taxonomy" id="194707"/>
    <lineage>
        <taxon>Eukaryota</taxon>
        <taxon>Viridiplantae</taxon>
        <taxon>Streptophyta</taxon>
        <taxon>Embryophyta</taxon>
        <taxon>Tracheophyta</taxon>
        <taxon>Spermatophyta</taxon>
        <taxon>Magnoliopsida</taxon>
        <taxon>eudicotyledons</taxon>
        <taxon>Gunneridae</taxon>
        <taxon>Pentapetalae</taxon>
        <taxon>Dilleniales</taxon>
        <taxon>Dilleniaceae</taxon>
        <taxon>Dillenia</taxon>
    </lineage>
</organism>
<keyword evidence="4" id="KW-1185">Reference proteome</keyword>
<dbReference type="AlphaFoldDB" id="A0AAN8WHD5"/>
<keyword evidence="2" id="KW-0812">Transmembrane</keyword>
<dbReference type="InterPro" id="IPR003676">
    <property type="entry name" value="SAUR_fam"/>
</dbReference>
<dbReference type="EMBL" id="JBAMMX010000002">
    <property type="protein sequence ID" value="KAK6946513.1"/>
    <property type="molecule type" value="Genomic_DNA"/>
</dbReference>
<dbReference type="PANTHER" id="PTHR31175">
    <property type="entry name" value="AUXIN-RESPONSIVE FAMILY PROTEIN"/>
    <property type="match status" value="1"/>
</dbReference>
<evidence type="ECO:0000313" key="4">
    <source>
        <dbReference type="Proteomes" id="UP001370490"/>
    </source>
</evidence>
<comment type="similarity">
    <text evidence="1">Belongs to the ARG7 family.</text>
</comment>
<evidence type="ECO:0000313" key="3">
    <source>
        <dbReference type="EMBL" id="KAK6946513.1"/>
    </source>
</evidence>
<feature type="transmembrane region" description="Helical" evidence="2">
    <location>
        <begin position="7"/>
        <end position="28"/>
    </location>
</feature>
<protein>
    <submittedName>
        <fullName evidence="3">Small auxin-up RNA</fullName>
    </submittedName>
</protein>
<dbReference type="GO" id="GO:0009733">
    <property type="term" value="P:response to auxin"/>
    <property type="evidence" value="ECO:0007669"/>
    <property type="project" value="InterPro"/>
</dbReference>
<evidence type="ECO:0000256" key="2">
    <source>
        <dbReference type="SAM" id="Phobius"/>
    </source>
</evidence>